<organism evidence="14 15">
    <name type="scientific">Clostridium acetobutylicum (strain ATCC 824 / DSM 792 / JCM 1419 / IAM 19013 / LMG 5710 / NBRC 13948 / NRRL B-527 / VKM B-1787 / 2291 / W)</name>
    <dbReference type="NCBI Taxonomy" id="272562"/>
    <lineage>
        <taxon>Bacteria</taxon>
        <taxon>Bacillati</taxon>
        <taxon>Bacillota</taxon>
        <taxon>Clostridia</taxon>
        <taxon>Eubacteriales</taxon>
        <taxon>Clostridiaceae</taxon>
        <taxon>Clostridium</taxon>
    </lineage>
</organism>
<keyword evidence="7" id="KW-1003">Cell membrane</keyword>
<feature type="transmembrane region" description="Helical" evidence="13">
    <location>
        <begin position="56"/>
        <end position="78"/>
    </location>
</feature>
<evidence type="ECO:0000256" key="8">
    <source>
        <dbReference type="ARBA" id="ARBA00022692"/>
    </source>
</evidence>
<comment type="subcellular location">
    <subcellularLocation>
        <location evidence="2">Cell membrane</location>
        <topology evidence="2">Multi-pass membrane protein</topology>
    </subcellularLocation>
</comment>
<dbReference type="PIR" id="C97312">
    <property type="entry name" value="C97312"/>
</dbReference>
<evidence type="ECO:0000256" key="10">
    <source>
        <dbReference type="ARBA" id="ARBA00023065"/>
    </source>
</evidence>
<dbReference type="PIRSF" id="PIRSF006603">
    <property type="entry name" value="DinF"/>
    <property type="match status" value="1"/>
</dbReference>
<evidence type="ECO:0000256" key="11">
    <source>
        <dbReference type="ARBA" id="ARBA00023136"/>
    </source>
</evidence>
<dbReference type="InterPro" id="IPR002528">
    <property type="entry name" value="MATE_fam"/>
</dbReference>
<feature type="transmembrane region" description="Helical" evidence="13">
    <location>
        <begin position="415"/>
        <end position="437"/>
    </location>
</feature>
<evidence type="ECO:0000256" key="9">
    <source>
        <dbReference type="ARBA" id="ARBA00022989"/>
    </source>
</evidence>
<protein>
    <recommendedName>
        <fullName evidence="4">Probable multidrug resistance protein NorM</fullName>
    </recommendedName>
    <alternativeName>
        <fullName evidence="12">Multidrug-efflux transporter</fullName>
    </alternativeName>
</protein>
<feature type="transmembrane region" description="Helical" evidence="13">
    <location>
        <begin position="136"/>
        <end position="156"/>
    </location>
</feature>
<dbReference type="eggNOG" id="COG0534">
    <property type="taxonomic scope" value="Bacteria"/>
</dbReference>
<keyword evidence="10" id="KW-0406">Ion transport</keyword>
<keyword evidence="15" id="KW-1185">Reference proteome</keyword>
<evidence type="ECO:0000256" key="6">
    <source>
        <dbReference type="ARBA" id="ARBA00022449"/>
    </source>
</evidence>
<dbReference type="PANTHER" id="PTHR43298:SF2">
    <property type="entry name" value="FMN_FAD EXPORTER YEEO-RELATED"/>
    <property type="match status" value="1"/>
</dbReference>
<feature type="transmembrane region" description="Helical" evidence="13">
    <location>
        <begin position="168"/>
        <end position="189"/>
    </location>
</feature>
<feature type="transmembrane region" description="Helical" evidence="13">
    <location>
        <begin position="99"/>
        <end position="124"/>
    </location>
</feature>
<evidence type="ECO:0000256" key="1">
    <source>
        <dbReference type="ARBA" id="ARBA00003408"/>
    </source>
</evidence>
<keyword evidence="9 13" id="KW-1133">Transmembrane helix</keyword>
<evidence type="ECO:0000256" key="7">
    <source>
        <dbReference type="ARBA" id="ARBA00022475"/>
    </source>
</evidence>
<dbReference type="PATRIC" id="fig|272562.8.peg.3535"/>
<dbReference type="GO" id="GO:0015297">
    <property type="term" value="F:antiporter activity"/>
    <property type="evidence" value="ECO:0007669"/>
    <property type="project" value="UniProtKB-KW"/>
</dbReference>
<dbReference type="OrthoDB" id="9776324at2"/>
<dbReference type="DNASU" id="1119536"/>
<evidence type="ECO:0000256" key="3">
    <source>
        <dbReference type="ARBA" id="ARBA00010199"/>
    </source>
</evidence>
<dbReference type="GO" id="GO:0006811">
    <property type="term" value="P:monoatomic ion transport"/>
    <property type="evidence" value="ECO:0007669"/>
    <property type="project" value="UniProtKB-KW"/>
</dbReference>
<dbReference type="InterPro" id="IPR050222">
    <property type="entry name" value="MATE_MdtK"/>
</dbReference>
<dbReference type="HOGENOM" id="CLU_012893_5_0_9"/>
<name>Q97DW6_CLOAB</name>
<dbReference type="Pfam" id="PF01554">
    <property type="entry name" value="MatE"/>
    <property type="match status" value="2"/>
</dbReference>
<feature type="transmembrane region" description="Helical" evidence="13">
    <location>
        <begin position="324"/>
        <end position="346"/>
    </location>
</feature>
<evidence type="ECO:0000256" key="12">
    <source>
        <dbReference type="ARBA" id="ARBA00031636"/>
    </source>
</evidence>
<feature type="transmembrane region" description="Helical" evidence="13">
    <location>
        <begin position="195"/>
        <end position="217"/>
    </location>
</feature>
<feature type="transmembrane region" description="Helical" evidence="13">
    <location>
        <begin position="358"/>
        <end position="377"/>
    </location>
</feature>
<dbReference type="InterPro" id="IPR048279">
    <property type="entry name" value="MdtK-like"/>
</dbReference>
<evidence type="ECO:0000256" key="13">
    <source>
        <dbReference type="SAM" id="Phobius"/>
    </source>
</evidence>
<dbReference type="PANTHER" id="PTHR43298">
    <property type="entry name" value="MULTIDRUG RESISTANCE PROTEIN NORM-RELATED"/>
    <property type="match status" value="1"/>
</dbReference>
<evidence type="ECO:0000313" key="15">
    <source>
        <dbReference type="Proteomes" id="UP000000814"/>
    </source>
</evidence>
<dbReference type="EMBL" id="AE001437">
    <property type="protein sequence ID" value="AAK81286.1"/>
    <property type="molecule type" value="Genomic_DNA"/>
</dbReference>
<dbReference type="NCBIfam" id="TIGR00797">
    <property type="entry name" value="matE"/>
    <property type="match status" value="1"/>
</dbReference>
<dbReference type="KEGG" id="cac:CA_C3354"/>
<keyword evidence="6" id="KW-0050">Antiport</keyword>
<evidence type="ECO:0000256" key="2">
    <source>
        <dbReference type="ARBA" id="ARBA00004651"/>
    </source>
</evidence>
<dbReference type="STRING" id="272562.CA_C3354"/>
<dbReference type="GO" id="GO:0042910">
    <property type="term" value="F:xenobiotic transmembrane transporter activity"/>
    <property type="evidence" value="ECO:0007669"/>
    <property type="project" value="InterPro"/>
</dbReference>
<gene>
    <name evidence="14" type="ordered locus">CA_C3354</name>
</gene>
<comment type="similarity">
    <text evidence="3">Belongs to the multi antimicrobial extrusion (MATE) (TC 2.A.66.1) family.</text>
</comment>
<accession>Q97DW6</accession>
<keyword evidence="8 13" id="KW-0812">Transmembrane</keyword>
<comment type="function">
    <text evidence="1">Multidrug efflux pump.</text>
</comment>
<dbReference type="AlphaFoldDB" id="Q97DW6"/>
<proteinExistence type="inferred from homology"/>
<dbReference type="GO" id="GO:0005886">
    <property type="term" value="C:plasma membrane"/>
    <property type="evidence" value="ECO:0007669"/>
    <property type="project" value="UniProtKB-SubCell"/>
</dbReference>
<dbReference type="CDD" id="cd13138">
    <property type="entry name" value="MATE_yoeA_like"/>
    <property type="match status" value="1"/>
</dbReference>
<keyword evidence="5" id="KW-0813">Transport</keyword>
<sequence>MKSLATDMTEGNVSKHLIKFAIPLILGNLFQLTYNASDSIIVGRFVGKNALAAVGIANPIMNIVMFFIVGICLGASVLMSEYYGAGNVKKLRREISTTVIAGFIFTVLIIIICVIFTEPILGLVKTPKEIIPEAAIYLRIIFISLIFTFFYNIYAAALRSIGDSKNPLLFLMISAVLNVVMDIVFVVWLKMGVAGSAIATSVAEMMSCVFCIVYVHFKIPILKFSFKDMVIDKGLLRSTVNYSWATAMQQTCLYVGKFMVQGAVNPLGVNSIAAFNAVNRVDDFAFAPEQSISNAMTTFLAQNRGANKYKRIKKGFLTGMKLETLYWCILVGIVYLGSTAIMKLFVSGSEVKVISIGSYYLKLMAFFYLLPSWTNGVQGYFRGMGDMKITLRSTFSQIVGRVAFSYILAPRIGMVGIAFSCLGGWIVMLAYEVPCLIKYRRNFNNKLSESSI</sequence>
<evidence type="ECO:0000256" key="5">
    <source>
        <dbReference type="ARBA" id="ARBA00022448"/>
    </source>
</evidence>
<keyword evidence="11 13" id="KW-0472">Membrane</keyword>
<feature type="transmembrane region" description="Helical" evidence="13">
    <location>
        <begin position="20"/>
        <end position="36"/>
    </location>
</feature>
<evidence type="ECO:0000256" key="4">
    <source>
        <dbReference type="ARBA" id="ARBA00020268"/>
    </source>
</evidence>
<reference evidence="14 15" key="1">
    <citation type="journal article" date="2001" name="J. Bacteriol.">
        <title>Genome sequence and comparative analysis of the solvent-producing bacterium Clostridium acetobutylicum.</title>
        <authorList>
            <person name="Nolling J."/>
            <person name="Breton G."/>
            <person name="Omelchenko M.V."/>
            <person name="Makarova K.S."/>
            <person name="Zeng Q."/>
            <person name="Gibson R."/>
            <person name="Lee H.M."/>
            <person name="Dubois J."/>
            <person name="Qiu D."/>
            <person name="Hitti J."/>
            <person name="Wolf Y.I."/>
            <person name="Tatusov R.L."/>
            <person name="Sabathe F."/>
            <person name="Doucette-Stamm L."/>
            <person name="Soucaille P."/>
            <person name="Daly M.J."/>
            <person name="Bennett G.N."/>
            <person name="Koonin E.V."/>
            <person name="Smith D.R."/>
        </authorList>
    </citation>
    <scope>NUCLEOTIDE SEQUENCE [LARGE SCALE GENOMIC DNA]</scope>
    <source>
        <strain evidence="15">ATCC 824 / DSM 792 / JCM 1419 / LMG 5710 / VKM B-1787</strain>
    </source>
</reference>
<dbReference type="Proteomes" id="UP000000814">
    <property type="component" value="Chromosome"/>
</dbReference>
<evidence type="ECO:0000313" key="14">
    <source>
        <dbReference type="EMBL" id="AAK81286.1"/>
    </source>
</evidence>